<accession>A0ACB7Y9A6</accession>
<gene>
    <name evidence="1" type="ORF">Vadar_027387</name>
</gene>
<name>A0ACB7Y9A6_9ERIC</name>
<comment type="caution">
    <text evidence="1">The sequence shown here is derived from an EMBL/GenBank/DDBJ whole genome shotgun (WGS) entry which is preliminary data.</text>
</comment>
<sequence>MRIISIARQSLQLKDQLLPKIDKYMRIHLHNLDNKTIDIQEITTNMALLVAFKLLMEIESSSIYKAYKAEFDKLMVGALSLPINVPRTNYHRGFLARKSLLGILRDIIEGRRNSLMKHNDMLDYLLEEEDERYKLNDNEIIDQVIMILYSGFETVSTTSMMAIKYLHDHPSALQEIRESNSLCIVRKLIIGDIRNIKIGHSCQRGFEATKSLSTLSIARKGKGKYEIFMKGKGKEPKENKGKKAEEIDAAEEEDKAVENATGWWDFIRKQLLKIFRDLIEALRHIFKHGYVSDGLRDSHSIVLEAGEIKATKLTSKVVKCNSENSLRKNIDELREMLVAAILWPHKKGSFVNVHWLLDDSAFWSPVEKLRLIRKLNEKIRVQWKFHPHYECDTYMDVELEKLHFVFADSIQDTRSREILEKST</sequence>
<dbReference type="EMBL" id="CM037157">
    <property type="protein sequence ID" value="KAH7850070.1"/>
    <property type="molecule type" value="Genomic_DNA"/>
</dbReference>
<organism evidence="1 2">
    <name type="scientific">Vaccinium darrowii</name>
    <dbReference type="NCBI Taxonomy" id="229202"/>
    <lineage>
        <taxon>Eukaryota</taxon>
        <taxon>Viridiplantae</taxon>
        <taxon>Streptophyta</taxon>
        <taxon>Embryophyta</taxon>
        <taxon>Tracheophyta</taxon>
        <taxon>Spermatophyta</taxon>
        <taxon>Magnoliopsida</taxon>
        <taxon>eudicotyledons</taxon>
        <taxon>Gunneridae</taxon>
        <taxon>Pentapetalae</taxon>
        <taxon>asterids</taxon>
        <taxon>Ericales</taxon>
        <taxon>Ericaceae</taxon>
        <taxon>Vaccinioideae</taxon>
        <taxon>Vaccinieae</taxon>
        <taxon>Vaccinium</taxon>
    </lineage>
</organism>
<proteinExistence type="predicted"/>
<dbReference type="Proteomes" id="UP000828048">
    <property type="component" value="Chromosome 7"/>
</dbReference>
<protein>
    <submittedName>
        <fullName evidence="1">Uncharacterized protein</fullName>
    </submittedName>
</protein>
<evidence type="ECO:0000313" key="2">
    <source>
        <dbReference type="Proteomes" id="UP000828048"/>
    </source>
</evidence>
<evidence type="ECO:0000313" key="1">
    <source>
        <dbReference type="EMBL" id="KAH7850070.1"/>
    </source>
</evidence>
<keyword evidence="2" id="KW-1185">Reference proteome</keyword>
<reference evidence="1 2" key="1">
    <citation type="journal article" date="2021" name="Hortic Res">
        <title>High-quality reference genome and annotation aids understanding of berry development for evergreen blueberry (Vaccinium darrowii).</title>
        <authorList>
            <person name="Yu J."/>
            <person name="Hulse-Kemp A.M."/>
            <person name="Babiker E."/>
            <person name="Staton M."/>
        </authorList>
    </citation>
    <scope>NUCLEOTIDE SEQUENCE [LARGE SCALE GENOMIC DNA]</scope>
    <source>
        <strain evidence="2">cv. NJ 8807/NJ 8810</strain>
        <tissue evidence="1">Young leaf</tissue>
    </source>
</reference>